<feature type="transmembrane region" description="Helical" evidence="6">
    <location>
        <begin position="252"/>
        <end position="274"/>
    </location>
</feature>
<dbReference type="Gene3D" id="1.20.1250.20">
    <property type="entry name" value="MFS general substrate transporter like domains"/>
    <property type="match status" value="1"/>
</dbReference>
<dbReference type="InterPro" id="IPR005829">
    <property type="entry name" value="Sugar_transporter_CS"/>
</dbReference>
<sequence length="592" mass="63272">MAENKSIQEHVSSDNNHNLEHTLTGGLHHDHIATEALGGHTTDLPKGYFYSAGFIGTVIATCLAQISGYLGWVLPSNTLSLINAAIGPSPNIIWVSISWTAGFAVGFTLVGRLSDIFGRRWFFIASSVLGLIGNIIGASAQSINMLIATNSINGLAAAGQLSFTVVLGELVPNSIRGPMNAFVLSTSVPFAVFGPPVARALYENTGLQWRWSYILGVIVNALAVTFYFFFYHPPTYEMLHIGGKSKLKQLKTLDWVGIFLFTTGLVVFLIGLNWGGSAYPWKSGHVLGALFAGFFTLVLFGFWEAYCGIEYPLIPMRLFKNRDYDAVVACASFGAVVYYALTVIWPTMIGALFTTDIKKTGWLSTAVGGGLLLGQILGGAGVRYVPRMKIQMTVAAVFCVAFVAACASSNASTESRTTGFLLIGVIAAGYIENLTLSSTAYLWDPADIGLVVGVLGAIRTAISAVATSMYSSILTTESSKYIPRYVTPAVLNAGLPESSLPALFAGITLGNFSAVPGISPEIIAATGEQVKHAYSLAFRTVFLCTLPFGALLLIAAVLSPNVEKYLTDEVARKLQGEKESEPVTRKEMIDVA</sequence>
<evidence type="ECO:0000313" key="8">
    <source>
        <dbReference type="EMBL" id="KAF2006282.1"/>
    </source>
</evidence>
<dbReference type="Pfam" id="PF06609">
    <property type="entry name" value="TRI12"/>
    <property type="match status" value="1"/>
</dbReference>
<dbReference type="InterPro" id="IPR053791">
    <property type="entry name" value="MFS_Tri12-like"/>
</dbReference>
<evidence type="ECO:0000256" key="6">
    <source>
        <dbReference type="SAM" id="Phobius"/>
    </source>
</evidence>
<dbReference type="AlphaFoldDB" id="A0A6A5WX49"/>
<feature type="transmembrane region" description="Helical" evidence="6">
    <location>
        <begin position="92"/>
        <end position="110"/>
    </location>
</feature>
<evidence type="ECO:0000256" key="5">
    <source>
        <dbReference type="ARBA" id="ARBA00023136"/>
    </source>
</evidence>
<dbReference type="GO" id="GO:0022857">
    <property type="term" value="F:transmembrane transporter activity"/>
    <property type="evidence" value="ECO:0007669"/>
    <property type="project" value="InterPro"/>
</dbReference>
<dbReference type="InterPro" id="IPR010573">
    <property type="entry name" value="MFS_Str1/Tri12-like"/>
</dbReference>
<evidence type="ECO:0000256" key="2">
    <source>
        <dbReference type="ARBA" id="ARBA00022448"/>
    </source>
</evidence>
<feature type="transmembrane region" description="Helical" evidence="6">
    <location>
        <begin position="122"/>
        <end position="140"/>
    </location>
</feature>
<dbReference type="InterPro" id="IPR020846">
    <property type="entry name" value="MFS_dom"/>
</dbReference>
<keyword evidence="9" id="KW-1185">Reference proteome</keyword>
<accession>A0A6A5WX49</accession>
<dbReference type="EMBL" id="ML977560">
    <property type="protein sequence ID" value="KAF2006282.1"/>
    <property type="molecule type" value="Genomic_DNA"/>
</dbReference>
<dbReference type="OrthoDB" id="4161376at2759"/>
<keyword evidence="3 6" id="KW-0812">Transmembrane</keyword>
<feature type="transmembrane region" description="Helical" evidence="6">
    <location>
        <begin position="418"/>
        <end position="436"/>
    </location>
</feature>
<dbReference type="GO" id="GO:0005886">
    <property type="term" value="C:plasma membrane"/>
    <property type="evidence" value="ECO:0007669"/>
    <property type="project" value="TreeGrafter"/>
</dbReference>
<name>A0A6A5WX49_9PLEO</name>
<feature type="transmembrane region" description="Helical" evidence="6">
    <location>
        <begin position="361"/>
        <end position="382"/>
    </location>
</feature>
<evidence type="ECO:0000256" key="4">
    <source>
        <dbReference type="ARBA" id="ARBA00022989"/>
    </source>
</evidence>
<feature type="transmembrane region" description="Helical" evidence="6">
    <location>
        <begin position="48"/>
        <end position="72"/>
    </location>
</feature>
<keyword evidence="5 6" id="KW-0472">Membrane</keyword>
<keyword evidence="4 6" id="KW-1133">Transmembrane helix</keyword>
<reference evidence="8" key="1">
    <citation type="journal article" date="2020" name="Stud. Mycol.">
        <title>101 Dothideomycetes genomes: a test case for predicting lifestyles and emergence of pathogens.</title>
        <authorList>
            <person name="Haridas S."/>
            <person name="Albert R."/>
            <person name="Binder M."/>
            <person name="Bloem J."/>
            <person name="Labutti K."/>
            <person name="Salamov A."/>
            <person name="Andreopoulos B."/>
            <person name="Baker S."/>
            <person name="Barry K."/>
            <person name="Bills G."/>
            <person name="Bluhm B."/>
            <person name="Cannon C."/>
            <person name="Castanera R."/>
            <person name="Culley D."/>
            <person name="Daum C."/>
            <person name="Ezra D."/>
            <person name="Gonzalez J."/>
            <person name="Henrissat B."/>
            <person name="Kuo A."/>
            <person name="Liang C."/>
            <person name="Lipzen A."/>
            <person name="Lutzoni F."/>
            <person name="Magnuson J."/>
            <person name="Mondo S."/>
            <person name="Nolan M."/>
            <person name="Ohm R."/>
            <person name="Pangilinan J."/>
            <person name="Park H.-J."/>
            <person name="Ramirez L."/>
            <person name="Alfaro M."/>
            <person name="Sun H."/>
            <person name="Tritt A."/>
            <person name="Yoshinaga Y."/>
            <person name="Zwiers L.-H."/>
            <person name="Turgeon B."/>
            <person name="Goodwin S."/>
            <person name="Spatafora J."/>
            <person name="Crous P."/>
            <person name="Grigoriev I."/>
        </authorList>
    </citation>
    <scope>NUCLEOTIDE SEQUENCE</scope>
    <source>
        <strain evidence="8">CBS 123094</strain>
    </source>
</reference>
<feature type="transmembrane region" description="Helical" evidence="6">
    <location>
        <begin position="210"/>
        <end position="231"/>
    </location>
</feature>
<dbReference type="PROSITE" id="PS50850">
    <property type="entry name" value="MFS"/>
    <property type="match status" value="1"/>
</dbReference>
<dbReference type="InterPro" id="IPR036259">
    <property type="entry name" value="MFS_trans_sf"/>
</dbReference>
<keyword evidence="2" id="KW-0813">Transport</keyword>
<evidence type="ECO:0000256" key="3">
    <source>
        <dbReference type="ARBA" id="ARBA00022692"/>
    </source>
</evidence>
<feature type="transmembrane region" description="Helical" evidence="6">
    <location>
        <begin position="536"/>
        <end position="558"/>
    </location>
</feature>
<feature type="transmembrane region" description="Helical" evidence="6">
    <location>
        <begin position="394"/>
        <end position="412"/>
    </location>
</feature>
<dbReference type="PANTHER" id="PTHR23501:SF109">
    <property type="entry name" value="MAJOR FACILITATOR SUPERFAMILY (MFS) PROFILE DOMAIN-CONTAINING PROTEIN-RELATED"/>
    <property type="match status" value="1"/>
</dbReference>
<dbReference type="PANTHER" id="PTHR23501">
    <property type="entry name" value="MAJOR FACILITATOR SUPERFAMILY"/>
    <property type="match status" value="1"/>
</dbReference>
<evidence type="ECO:0000256" key="1">
    <source>
        <dbReference type="ARBA" id="ARBA00004141"/>
    </source>
</evidence>
<feature type="domain" description="Major facilitator superfamily (MFS) profile" evidence="7">
    <location>
        <begin position="56"/>
        <end position="563"/>
    </location>
</feature>
<proteinExistence type="predicted"/>
<feature type="transmembrane region" description="Helical" evidence="6">
    <location>
        <begin position="502"/>
        <end position="524"/>
    </location>
</feature>
<dbReference type="PROSITE" id="PS00216">
    <property type="entry name" value="SUGAR_TRANSPORT_1"/>
    <property type="match status" value="1"/>
</dbReference>
<organism evidence="8 9">
    <name type="scientific">Amniculicola lignicola CBS 123094</name>
    <dbReference type="NCBI Taxonomy" id="1392246"/>
    <lineage>
        <taxon>Eukaryota</taxon>
        <taxon>Fungi</taxon>
        <taxon>Dikarya</taxon>
        <taxon>Ascomycota</taxon>
        <taxon>Pezizomycotina</taxon>
        <taxon>Dothideomycetes</taxon>
        <taxon>Pleosporomycetidae</taxon>
        <taxon>Pleosporales</taxon>
        <taxon>Amniculicolaceae</taxon>
        <taxon>Amniculicola</taxon>
    </lineage>
</organism>
<feature type="transmembrane region" description="Helical" evidence="6">
    <location>
        <begin position="286"/>
        <end position="306"/>
    </location>
</feature>
<protein>
    <submittedName>
        <fullName evidence="8">Fungal trichothecene efflux pump</fullName>
    </submittedName>
</protein>
<dbReference type="CDD" id="cd06179">
    <property type="entry name" value="MFS_TRI12_like"/>
    <property type="match status" value="1"/>
</dbReference>
<evidence type="ECO:0000259" key="7">
    <source>
        <dbReference type="PROSITE" id="PS50850"/>
    </source>
</evidence>
<feature type="transmembrane region" description="Helical" evidence="6">
    <location>
        <begin position="448"/>
        <end position="470"/>
    </location>
</feature>
<evidence type="ECO:0000313" key="9">
    <source>
        <dbReference type="Proteomes" id="UP000799779"/>
    </source>
</evidence>
<dbReference type="Proteomes" id="UP000799779">
    <property type="component" value="Unassembled WGS sequence"/>
</dbReference>
<feature type="transmembrane region" description="Helical" evidence="6">
    <location>
        <begin position="326"/>
        <end position="349"/>
    </location>
</feature>
<dbReference type="SUPFAM" id="SSF103473">
    <property type="entry name" value="MFS general substrate transporter"/>
    <property type="match status" value="1"/>
</dbReference>
<comment type="subcellular location">
    <subcellularLocation>
        <location evidence="1">Membrane</location>
        <topology evidence="1">Multi-pass membrane protein</topology>
    </subcellularLocation>
</comment>
<gene>
    <name evidence="8" type="ORF">P154DRAFT_482029</name>
</gene>